<dbReference type="InterPro" id="IPR008984">
    <property type="entry name" value="SMAD_FHA_dom_sf"/>
</dbReference>
<dbReference type="SUPFAM" id="SSF49879">
    <property type="entry name" value="SMAD/FHA domain"/>
    <property type="match status" value="1"/>
</dbReference>
<evidence type="ECO:0000256" key="1">
    <source>
        <dbReference type="SAM" id="MobiDB-lite"/>
    </source>
</evidence>
<evidence type="ECO:0000259" key="3">
    <source>
        <dbReference type="PROSITE" id="PS50801"/>
    </source>
</evidence>
<organism evidence="4 5">
    <name type="scientific">Aquisphaera giovannonii</name>
    <dbReference type="NCBI Taxonomy" id="406548"/>
    <lineage>
        <taxon>Bacteria</taxon>
        <taxon>Pseudomonadati</taxon>
        <taxon>Planctomycetota</taxon>
        <taxon>Planctomycetia</taxon>
        <taxon>Isosphaerales</taxon>
        <taxon>Isosphaeraceae</taxon>
        <taxon>Aquisphaera</taxon>
    </lineage>
</organism>
<dbReference type="GO" id="GO:0043856">
    <property type="term" value="F:anti-sigma factor antagonist activity"/>
    <property type="evidence" value="ECO:0007669"/>
    <property type="project" value="TreeGrafter"/>
</dbReference>
<dbReference type="Gene3D" id="2.60.200.20">
    <property type="match status" value="1"/>
</dbReference>
<dbReference type="SMART" id="SM00240">
    <property type="entry name" value="FHA"/>
    <property type="match status" value="1"/>
</dbReference>
<dbReference type="Proteomes" id="UP000324233">
    <property type="component" value="Chromosome"/>
</dbReference>
<dbReference type="PROSITE" id="PS50801">
    <property type="entry name" value="STAS"/>
    <property type="match status" value="2"/>
</dbReference>
<dbReference type="RefSeq" id="WP_148593523.1">
    <property type="nucleotide sequence ID" value="NZ_CP042997.1"/>
</dbReference>
<feature type="region of interest" description="Disordered" evidence="1">
    <location>
        <begin position="230"/>
        <end position="253"/>
    </location>
</feature>
<evidence type="ECO:0000313" key="4">
    <source>
        <dbReference type="EMBL" id="QEH33561.1"/>
    </source>
</evidence>
<dbReference type="OrthoDB" id="243973at2"/>
<evidence type="ECO:0000313" key="5">
    <source>
        <dbReference type="Proteomes" id="UP000324233"/>
    </source>
</evidence>
<dbReference type="CDD" id="cd07043">
    <property type="entry name" value="STAS_anti-anti-sigma_factors"/>
    <property type="match status" value="2"/>
</dbReference>
<feature type="domain" description="FHA" evidence="2">
    <location>
        <begin position="282"/>
        <end position="331"/>
    </location>
</feature>
<accession>A0A5B9VZY6</accession>
<dbReference type="KEGG" id="agv:OJF2_20630"/>
<evidence type="ECO:0000259" key="2">
    <source>
        <dbReference type="PROSITE" id="PS50006"/>
    </source>
</evidence>
<dbReference type="InterPro" id="IPR002645">
    <property type="entry name" value="STAS_dom"/>
</dbReference>
<dbReference type="InterPro" id="IPR000253">
    <property type="entry name" value="FHA_dom"/>
</dbReference>
<dbReference type="Pfam" id="PF01740">
    <property type="entry name" value="STAS"/>
    <property type="match status" value="2"/>
</dbReference>
<dbReference type="Pfam" id="PF00498">
    <property type="entry name" value="FHA"/>
    <property type="match status" value="1"/>
</dbReference>
<dbReference type="Gene3D" id="3.30.750.24">
    <property type="entry name" value="STAS domain"/>
    <property type="match status" value="2"/>
</dbReference>
<proteinExistence type="predicted"/>
<sequence>MFAEEQEIPLIGRLETTATLLRPGPMAPSRDRRLEEWIASNLDQEADPARENHWNRLIKNLPAFRPRARTNGKGGAALGPATDSQGGWSHFRVAYRRGYTMVRVADQSLVQRSLLRELEADLMDLIAVGNHRMVLNFSGVEKLGSWIIGVVGNAHRRCAEADGGRLKICGLDPQLAEIFAIVGMARELELHPDEAAAISSPWPACSAPRQLPVDLLEALRSVAPVPPICGGAPSQADEPMPPPDADGKAPARPNNIRGFSVRLELTADSGDGRSLAVTHPRWLIGRDRSCKIRLNSAQVSKQHAAIEIRDDRIFVRDLESTNGTLVNGKVLRDAEIELRHGDEFRIGPVRFRVAIDRSHSSEPLPEDPATVVIGAHPEARQATAHPHSLPAGNEPLPTEEMPVADDADGTLRIRTEDFDGVTVVTPLFPDLDGEEAIEALRTRLESLREEPGARRVVVNLEFVNHLSRKAIAFLLAHHVRLEWEGGGLRICQAHARIIALLDQVRLTMLVDCFPTVDEAVLCAWSGVEERATARP</sequence>
<dbReference type="CDD" id="cd00060">
    <property type="entry name" value="FHA"/>
    <property type="match status" value="1"/>
</dbReference>
<keyword evidence="5" id="KW-1185">Reference proteome</keyword>
<feature type="domain" description="STAS" evidence="3">
    <location>
        <begin position="110"/>
        <end position="201"/>
    </location>
</feature>
<dbReference type="SUPFAM" id="SSF52091">
    <property type="entry name" value="SpoIIaa-like"/>
    <property type="match status" value="2"/>
</dbReference>
<dbReference type="AlphaFoldDB" id="A0A5B9VZY6"/>
<dbReference type="InterPro" id="IPR036513">
    <property type="entry name" value="STAS_dom_sf"/>
</dbReference>
<dbReference type="PANTHER" id="PTHR33495:SF2">
    <property type="entry name" value="ANTI-SIGMA FACTOR ANTAGONIST TM_1081-RELATED"/>
    <property type="match status" value="1"/>
</dbReference>
<dbReference type="PANTHER" id="PTHR33495">
    <property type="entry name" value="ANTI-SIGMA FACTOR ANTAGONIST TM_1081-RELATED-RELATED"/>
    <property type="match status" value="1"/>
</dbReference>
<dbReference type="PROSITE" id="PS50006">
    <property type="entry name" value="FHA_DOMAIN"/>
    <property type="match status" value="1"/>
</dbReference>
<reference evidence="4 5" key="1">
    <citation type="submission" date="2019-08" db="EMBL/GenBank/DDBJ databases">
        <title>Deep-cultivation of Planctomycetes and their phenomic and genomic characterization uncovers novel biology.</title>
        <authorList>
            <person name="Wiegand S."/>
            <person name="Jogler M."/>
            <person name="Boedeker C."/>
            <person name="Pinto D."/>
            <person name="Vollmers J."/>
            <person name="Rivas-Marin E."/>
            <person name="Kohn T."/>
            <person name="Peeters S.H."/>
            <person name="Heuer A."/>
            <person name="Rast P."/>
            <person name="Oberbeckmann S."/>
            <person name="Bunk B."/>
            <person name="Jeske O."/>
            <person name="Meyerdierks A."/>
            <person name="Storesund J.E."/>
            <person name="Kallscheuer N."/>
            <person name="Luecker S."/>
            <person name="Lage O.M."/>
            <person name="Pohl T."/>
            <person name="Merkel B.J."/>
            <person name="Hornburger P."/>
            <person name="Mueller R.-W."/>
            <person name="Bruemmer F."/>
            <person name="Labrenz M."/>
            <person name="Spormann A.M."/>
            <person name="Op den Camp H."/>
            <person name="Overmann J."/>
            <person name="Amann R."/>
            <person name="Jetten M.S.M."/>
            <person name="Mascher T."/>
            <person name="Medema M.H."/>
            <person name="Devos D.P."/>
            <person name="Kaster A.-K."/>
            <person name="Ovreas L."/>
            <person name="Rohde M."/>
            <person name="Galperin M.Y."/>
            <person name="Jogler C."/>
        </authorList>
    </citation>
    <scope>NUCLEOTIDE SEQUENCE [LARGE SCALE GENOMIC DNA]</scope>
    <source>
        <strain evidence="4 5">OJF2</strain>
    </source>
</reference>
<protein>
    <submittedName>
        <fullName evidence="4">FHA domain protein</fullName>
    </submittedName>
</protein>
<feature type="domain" description="STAS" evidence="3">
    <location>
        <begin position="438"/>
        <end position="523"/>
    </location>
</feature>
<name>A0A5B9VZY6_9BACT</name>
<dbReference type="EMBL" id="CP042997">
    <property type="protein sequence ID" value="QEH33561.1"/>
    <property type="molecule type" value="Genomic_DNA"/>
</dbReference>
<gene>
    <name evidence="4" type="ORF">OJF2_20630</name>
</gene>